<dbReference type="InterPro" id="IPR046919">
    <property type="entry name" value="ABC-3C_CTD10"/>
</dbReference>
<dbReference type="Proteomes" id="UP000523197">
    <property type="component" value="Unassembled WGS sequence"/>
</dbReference>
<sequence>MVGVTQRSGNYSRNVQVVVDSNSVDIIKSPSIFMDLVGILVDSNVIDPRTNNDYEPYDIENKIDFNDVIKHRERIEGFYLYSSMIDKAYETLNESMPTAKETALKSINSRYLDCQGDLLLKHREAYKSCKDAQERNNLKIQLVREFADWIIDSVIEHIIKKCLNSLMAMNYTSEEIECHASFIVYHAFVECKILEKPI</sequence>
<reference evidence="2 3" key="1">
    <citation type="submission" date="2020-05" db="EMBL/GenBank/DDBJ databases">
        <title>Epidemiological investigations into extended-spectrum beta-lactam resistant Escherichia coli ST457 carried by Australian Silver gulls identified clonal lineages that cause ExPEC disease.</title>
        <authorList>
            <person name="Nesporova K."/>
            <person name="Wyrsch E.R."/>
            <person name="Valcek A."/>
            <person name="Bitar I."/>
            <person name="Chaw K."/>
            <person name="Harris P."/>
            <person name="Hrabak J."/>
            <person name="Djordjevic S.P."/>
            <person name="Dolejska M."/>
        </authorList>
    </citation>
    <scope>NUCLEOTIDE SEQUENCE [LARGE SCALE GENOMIC DNA]</scope>
    <source>
        <strain evidence="2 3">CE1966</strain>
    </source>
</reference>
<evidence type="ECO:0000313" key="2">
    <source>
        <dbReference type="EMBL" id="MBA1885437.1"/>
    </source>
</evidence>
<dbReference type="AlphaFoldDB" id="A0A8T3L6R2"/>
<proteinExistence type="predicted"/>
<name>A0A8T3L6R2_ECOLX</name>
<evidence type="ECO:0000259" key="1">
    <source>
        <dbReference type="Pfam" id="PF20275"/>
    </source>
</evidence>
<protein>
    <recommendedName>
        <fullName evidence="1">ABC-three component systems C-terminal domain-containing protein</fullName>
    </recommendedName>
</protein>
<gene>
    <name evidence="2" type="ORF">HLX92_04585</name>
</gene>
<comment type="caution">
    <text evidence="2">The sequence shown here is derived from an EMBL/GenBank/DDBJ whole genome shotgun (WGS) entry which is preliminary data.</text>
</comment>
<dbReference type="EMBL" id="JABFNF010000003">
    <property type="protein sequence ID" value="MBA1885437.1"/>
    <property type="molecule type" value="Genomic_DNA"/>
</dbReference>
<feature type="domain" description="ABC-three component systems C-terminal" evidence="1">
    <location>
        <begin position="36"/>
        <end position="195"/>
    </location>
</feature>
<dbReference type="RefSeq" id="WP_032286199.1">
    <property type="nucleotide sequence ID" value="NZ_AP021933.1"/>
</dbReference>
<organism evidence="2 3">
    <name type="scientific">Escherichia coli</name>
    <dbReference type="NCBI Taxonomy" id="562"/>
    <lineage>
        <taxon>Bacteria</taxon>
        <taxon>Pseudomonadati</taxon>
        <taxon>Pseudomonadota</taxon>
        <taxon>Gammaproteobacteria</taxon>
        <taxon>Enterobacterales</taxon>
        <taxon>Enterobacteriaceae</taxon>
        <taxon>Escherichia</taxon>
    </lineage>
</organism>
<evidence type="ECO:0000313" key="3">
    <source>
        <dbReference type="Proteomes" id="UP000523197"/>
    </source>
</evidence>
<accession>A0A8T3L6R2</accession>
<dbReference type="Pfam" id="PF20275">
    <property type="entry name" value="CTD10"/>
    <property type="match status" value="1"/>
</dbReference>